<organism evidence="2 3">
    <name type="scientific">Stackebrandtia albiflava</name>
    <dbReference type="NCBI Taxonomy" id="406432"/>
    <lineage>
        <taxon>Bacteria</taxon>
        <taxon>Bacillati</taxon>
        <taxon>Actinomycetota</taxon>
        <taxon>Actinomycetes</taxon>
        <taxon>Glycomycetales</taxon>
        <taxon>Glycomycetaceae</taxon>
        <taxon>Stackebrandtia</taxon>
    </lineage>
</organism>
<comment type="caution">
    <text evidence="2">The sequence shown here is derived from an EMBL/GenBank/DDBJ whole genome shotgun (WGS) entry which is preliminary data.</text>
</comment>
<dbReference type="InterPro" id="IPR010982">
    <property type="entry name" value="Lambda_DNA-bd_dom_sf"/>
</dbReference>
<dbReference type="InterPro" id="IPR043917">
    <property type="entry name" value="DUF5753"/>
</dbReference>
<keyword evidence="3" id="KW-1185">Reference proteome</keyword>
<evidence type="ECO:0000313" key="2">
    <source>
        <dbReference type="EMBL" id="TWJ10684.1"/>
    </source>
</evidence>
<dbReference type="Pfam" id="PF19054">
    <property type="entry name" value="DUF5753"/>
    <property type="match status" value="1"/>
</dbReference>
<proteinExistence type="predicted"/>
<dbReference type="Gene3D" id="1.10.260.40">
    <property type="entry name" value="lambda repressor-like DNA-binding domains"/>
    <property type="match status" value="1"/>
</dbReference>
<dbReference type="OrthoDB" id="5177725at2"/>
<dbReference type="RefSeq" id="WP_147141533.1">
    <property type="nucleotide sequence ID" value="NZ_BAABIJ010000003.1"/>
</dbReference>
<dbReference type="GO" id="GO:0003677">
    <property type="term" value="F:DNA binding"/>
    <property type="evidence" value="ECO:0007669"/>
    <property type="project" value="InterPro"/>
</dbReference>
<evidence type="ECO:0000259" key="1">
    <source>
        <dbReference type="PROSITE" id="PS50943"/>
    </source>
</evidence>
<evidence type="ECO:0000313" key="3">
    <source>
        <dbReference type="Proteomes" id="UP000321617"/>
    </source>
</evidence>
<dbReference type="EMBL" id="VLLL01000007">
    <property type="protein sequence ID" value="TWJ10684.1"/>
    <property type="molecule type" value="Genomic_DNA"/>
</dbReference>
<protein>
    <submittedName>
        <fullName evidence="2">Helix-turn-helix protein</fullName>
    </submittedName>
</protein>
<dbReference type="InterPro" id="IPR001387">
    <property type="entry name" value="Cro/C1-type_HTH"/>
</dbReference>
<gene>
    <name evidence="2" type="ORF">LX16_4104</name>
</gene>
<dbReference type="CDD" id="cd00093">
    <property type="entry name" value="HTH_XRE"/>
    <property type="match status" value="1"/>
</dbReference>
<feature type="domain" description="HTH cro/C1-type" evidence="1">
    <location>
        <begin position="19"/>
        <end position="74"/>
    </location>
</feature>
<dbReference type="SUPFAM" id="SSF47413">
    <property type="entry name" value="lambda repressor-like DNA-binding domains"/>
    <property type="match status" value="1"/>
</dbReference>
<dbReference type="Proteomes" id="UP000321617">
    <property type="component" value="Unassembled WGS sequence"/>
</dbReference>
<dbReference type="PROSITE" id="PS50943">
    <property type="entry name" value="HTH_CROC1"/>
    <property type="match status" value="1"/>
</dbReference>
<accession>A0A562UYG8</accession>
<dbReference type="SMART" id="SM00530">
    <property type="entry name" value="HTH_XRE"/>
    <property type="match status" value="1"/>
</dbReference>
<sequence length="277" mass="30991">MTSMEQSPTIRRRQLGVELRRLREEAGMTGPQLAARMEWDPGKVYRLEGGRQGIKPRELRELLRELGVTADGEVSHYAAMARDGKKPGWWSVYGQVSKTYDTYIGIETSANEIRCWEPLLVNGLLQTEAYARAVIRGTAPDLPTAEVERQIQLRLARQERLADVRLWMVIDESILHRIVGGAEVMKEQLSLLVNPPYRQVSLQVMPFAEGAHPGTRGGFTILTLADGTATYVETPAGEIYPEGQYADACNVAFGQLLARALSPDRSRHLIERALSDY</sequence>
<dbReference type="AlphaFoldDB" id="A0A562UYG8"/>
<reference evidence="2 3" key="1">
    <citation type="journal article" date="2013" name="Stand. Genomic Sci.">
        <title>Genomic Encyclopedia of Type Strains, Phase I: The one thousand microbial genomes (KMG-I) project.</title>
        <authorList>
            <person name="Kyrpides N.C."/>
            <person name="Woyke T."/>
            <person name="Eisen J.A."/>
            <person name="Garrity G."/>
            <person name="Lilburn T.G."/>
            <person name="Beck B.J."/>
            <person name="Whitman W.B."/>
            <person name="Hugenholtz P."/>
            <person name="Klenk H.P."/>
        </authorList>
    </citation>
    <scope>NUCLEOTIDE SEQUENCE [LARGE SCALE GENOMIC DNA]</scope>
    <source>
        <strain evidence="2 3">DSM 45044</strain>
    </source>
</reference>
<dbReference type="Pfam" id="PF13560">
    <property type="entry name" value="HTH_31"/>
    <property type="match status" value="1"/>
</dbReference>
<name>A0A562UYG8_9ACTN</name>